<dbReference type="SUPFAM" id="SSF46689">
    <property type="entry name" value="Homeodomain-like"/>
    <property type="match status" value="1"/>
</dbReference>
<protein>
    <submittedName>
        <fullName evidence="6">TetR/AcrR family transcriptional regulator</fullName>
    </submittedName>
</protein>
<evidence type="ECO:0000256" key="4">
    <source>
        <dbReference type="PROSITE-ProRule" id="PRU00335"/>
    </source>
</evidence>
<keyword evidence="7" id="KW-1185">Reference proteome</keyword>
<proteinExistence type="predicted"/>
<accession>A0ABT8MYL1</accession>
<feature type="DNA-binding region" description="H-T-H motif" evidence="4">
    <location>
        <begin position="23"/>
        <end position="42"/>
    </location>
</feature>
<reference evidence="6 7" key="1">
    <citation type="submission" date="2023-06" db="EMBL/GenBank/DDBJ databases">
        <title>Novel species in genus Planococcus.</title>
        <authorList>
            <person name="Ning S."/>
        </authorList>
    </citation>
    <scope>NUCLEOTIDE SEQUENCE [LARGE SCALE GENOMIC DNA]</scope>
    <source>
        <strain evidence="6 7">N028</strain>
    </source>
</reference>
<dbReference type="EMBL" id="JAUJWV010000001">
    <property type="protein sequence ID" value="MDN7240693.1"/>
    <property type="molecule type" value="Genomic_DNA"/>
</dbReference>
<dbReference type="Proteomes" id="UP001172055">
    <property type="component" value="Unassembled WGS sequence"/>
</dbReference>
<dbReference type="InterPro" id="IPR009057">
    <property type="entry name" value="Homeodomain-like_sf"/>
</dbReference>
<dbReference type="PANTHER" id="PTHR47506:SF6">
    <property type="entry name" value="HTH-TYPE TRANSCRIPTIONAL REPRESSOR NEMR"/>
    <property type="match status" value="1"/>
</dbReference>
<comment type="caution">
    <text evidence="6">The sequence shown here is derived from an EMBL/GenBank/DDBJ whole genome shotgun (WGS) entry which is preliminary data.</text>
</comment>
<dbReference type="PANTHER" id="PTHR47506">
    <property type="entry name" value="TRANSCRIPTIONAL REGULATORY PROTEIN"/>
    <property type="match status" value="1"/>
</dbReference>
<dbReference type="PROSITE" id="PS50977">
    <property type="entry name" value="HTH_TETR_2"/>
    <property type="match status" value="1"/>
</dbReference>
<evidence type="ECO:0000259" key="5">
    <source>
        <dbReference type="PROSITE" id="PS50977"/>
    </source>
</evidence>
<dbReference type="InterPro" id="IPR001647">
    <property type="entry name" value="HTH_TetR"/>
</dbReference>
<evidence type="ECO:0000313" key="7">
    <source>
        <dbReference type="Proteomes" id="UP001172055"/>
    </source>
</evidence>
<keyword evidence="1" id="KW-0805">Transcription regulation</keyword>
<keyword evidence="3" id="KW-0804">Transcription</keyword>
<dbReference type="RefSeq" id="WP_301722599.1">
    <property type="nucleotide sequence ID" value="NZ_JAUJWV010000001.1"/>
</dbReference>
<dbReference type="Pfam" id="PF00440">
    <property type="entry name" value="TetR_N"/>
    <property type="match status" value="1"/>
</dbReference>
<sequence length="192" mass="22656">MSAEKILHIALNHFANEGYEGASLGKIAEEAGIKKPSIYAHYKGKDDLFLSAMNYALNSQKFHLATYFREMRDEPLQVVLLGYFEWFIKEIDKNEEMKFILRSTYFPPIRLEKEIAELINPFFDNLHRHLTRMLRERERHEKILYSDDYSSCALAFITVTEGTITELVYSGIEGYEKRFKSVWPVFWRGLIR</sequence>
<evidence type="ECO:0000313" key="6">
    <source>
        <dbReference type="EMBL" id="MDN7240693.1"/>
    </source>
</evidence>
<gene>
    <name evidence="6" type="ORF">QWY14_02780</name>
</gene>
<evidence type="ECO:0000256" key="3">
    <source>
        <dbReference type="ARBA" id="ARBA00023163"/>
    </source>
</evidence>
<evidence type="ECO:0000256" key="1">
    <source>
        <dbReference type="ARBA" id="ARBA00023015"/>
    </source>
</evidence>
<dbReference type="Gene3D" id="1.10.10.60">
    <property type="entry name" value="Homeodomain-like"/>
    <property type="match status" value="1"/>
</dbReference>
<name>A0ABT8MYL1_9BACL</name>
<evidence type="ECO:0000256" key="2">
    <source>
        <dbReference type="ARBA" id="ARBA00023125"/>
    </source>
</evidence>
<organism evidence="6 7">
    <name type="scientific">Planococcus shixiaomingii</name>
    <dbReference type="NCBI Taxonomy" id="3058393"/>
    <lineage>
        <taxon>Bacteria</taxon>
        <taxon>Bacillati</taxon>
        <taxon>Bacillota</taxon>
        <taxon>Bacilli</taxon>
        <taxon>Bacillales</taxon>
        <taxon>Caryophanaceae</taxon>
        <taxon>Planococcus</taxon>
    </lineage>
</organism>
<feature type="domain" description="HTH tetR-type" evidence="5">
    <location>
        <begin position="1"/>
        <end position="60"/>
    </location>
</feature>
<dbReference type="PRINTS" id="PR00455">
    <property type="entry name" value="HTHTETR"/>
</dbReference>
<keyword evidence="2 4" id="KW-0238">DNA-binding</keyword>
<dbReference type="Gene3D" id="1.10.357.10">
    <property type="entry name" value="Tetracycline Repressor, domain 2"/>
    <property type="match status" value="1"/>
</dbReference>